<dbReference type="InterPro" id="IPR007440">
    <property type="entry name" value="Chorismate--pyruvate_lyase"/>
</dbReference>
<dbReference type="PANTHER" id="PTHR38683:SF1">
    <property type="entry name" value="CHORISMATE PYRUVATE-LYASE"/>
    <property type="match status" value="1"/>
</dbReference>
<reference evidence="7" key="6">
    <citation type="submission" date="2011-05" db="EMBL/GenBank/DDBJ databases">
        <title>Complete sequence of Collimonas fungivorans Ter331.</title>
        <authorList>
            <person name="Leveau J.H."/>
        </authorList>
    </citation>
    <scope>NUCLEOTIDE SEQUENCE [LARGE SCALE GENOMIC DNA]</scope>
    <source>
        <strain evidence="7">Ter331</strain>
    </source>
</reference>
<organism evidence="6 7">
    <name type="scientific">Collimonas fungivorans (strain Ter331)</name>
    <dbReference type="NCBI Taxonomy" id="1005048"/>
    <lineage>
        <taxon>Bacteria</taxon>
        <taxon>Pseudomonadati</taxon>
        <taxon>Pseudomonadota</taxon>
        <taxon>Betaproteobacteria</taxon>
        <taxon>Burkholderiales</taxon>
        <taxon>Oxalobacteraceae</taxon>
        <taxon>Collimonas</taxon>
    </lineage>
</organism>
<reference evidence="6 7" key="4">
    <citation type="journal article" date="2010" name="Environ. Microbiol.">
        <title>The bacterial genus Collimonas: mycophagy, weathering and other adaptive solutions to life in oligotrophic soil environments.</title>
        <authorList>
            <person name="Leveau J.H."/>
            <person name="Uroz S."/>
            <person name="de Boer W."/>
        </authorList>
    </citation>
    <scope>NUCLEOTIDE SEQUENCE [LARGE SCALE GENOMIC DNA]</scope>
    <source>
        <strain evidence="6 7">Ter331</strain>
    </source>
</reference>
<evidence type="ECO:0000256" key="1">
    <source>
        <dbReference type="ARBA" id="ARBA00022490"/>
    </source>
</evidence>
<comment type="function">
    <text evidence="5">Removes the pyruvyl group from chorismate, with concomitant aromatization of the ring, to provide 4-hydroxybenzoate (4HB) for the ubiquinone pathway.</text>
</comment>
<feature type="binding site" evidence="5">
    <location>
        <position position="190"/>
    </location>
    <ligand>
        <name>substrate</name>
    </ligand>
</feature>
<dbReference type="GO" id="GO:0042866">
    <property type="term" value="P:pyruvate biosynthetic process"/>
    <property type="evidence" value="ECO:0007669"/>
    <property type="project" value="UniProtKB-UniRule"/>
</dbReference>
<reference evidence="6 7" key="2">
    <citation type="journal article" date="2006" name="J. Microbiol. Methods">
        <title>Genomic flank-sequencing of plasposon insertion sites for rapid identification of functional genes.</title>
        <authorList>
            <person name="Leveau J.H."/>
            <person name="Gerards S."/>
            <person name="Fritsche K."/>
            <person name="Zondag G."/>
            <person name="van Veen J.A."/>
        </authorList>
    </citation>
    <scope>NUCLEOTIDE SEQUENCE [LARGE SCALE GENOMIC DNA]</scope>
    <source>
        <strain evidence="6 7">Ter331</strain>
    </source>
</reference>
<comment type="similarity">
    <text evidence="5">Belongs to the UbiC family.</text>
</comment>
<proteinExistence type="inferred from homology"/>
<dbReference type="UniPathway" id="UPA00232"/>
<feature type="binding site" evidence="5">
    <location>
        <position position="129"/>
    </location>
    <ligand>
        <name>substrate</name>
    </ligand>
</feature>
<dbReference type="Proteomes" id="UP000008392">
    <property type="component" value="Chromosome"/>
</dbReference>
<dbReference type="GO" id="GO:0005829">
    <property type="term" value="C:cytosol"/>
    <property type="evidence" value="ECO:0007669"/>
    <property type="project" value="TreeGrafter"/>
</dbReference>
<keyword evidence="4 5" id="KW-0670">Pyruvate</keyword>
<evidence type="ECO:0000256" key="3">
    <source>
        <dbReference type="ARBA" id="ARBA00023239"/>
    </source>
</evidence>
<dbReference type="AlphaFoldDB" id="G0AI35"/>
<gene>
    <name evidence="5 6" type="primary">ubiC</name>
    <name evidence="6" type="ordered locus">CFU_0784</name>
</gene>
<dbReference type="InterPro" id="IPR028978">
    <property type="entry name" value="Chorismate_lyase_/UTRA_dom_sf"/>
</dbReference>
<evidence type="ECO:0000256" key="5">
    <source>
        <dbReference type="HAMAP-Rule" id="MF_01632"/>
    </source>
</evidence>
<evidence type="ECO:0000256" key="2">
    <source>
        <dbReference type="ARBA" id="ARBA00022688"/>
    </source>
</evidence>
<dbReference type="GO" id="GO:0006744">
    <property type="term" value="P:ubiquinone biosynthetic process"/>
    <property type="evidence" value="ECO:0007669"/>
    <property type="project" value="UniProtKB-UniRule"/>
</dbReference>
<keyword evidence="2 5" id="KW-0831">Ubiquinone biosynthesis</keyword>
<dbReference type="GO" id="GO:0008813">
    <property type="term" value="F:chorismate lyase activity"/>
    <property type="evidence" value="ECO:0007669"/>
    <property type="project" value="UniProtKB-UniRule"/>
</dbReference>
<comment type="pathway">
    <text evidence="5">Cofactor biosynthesis; ubiquinone biosynthesis.</text>
</comment>
<evidence type="ECO:0000256" key="4">
    <source>
        <dbReference type="ARBA" id="ARBA00023317"/>
    </source>
</evidence>
<dbReference type="STRING" id="1005048.CFU_0784"/>
<comment type="subcellular location">
    <subcellularLocation>
        <location evidence="5">Cytoplasm</location>
    </subcellularLocation>
</comment>
<reference evidence="6 7" key="1">
    <citation type="journal article" date="2004" name="Environ. Microbiol.">
        <title>Phylogeny-function analysis of (meta)genomic libraries: screening for expression of ribosomal RNA genes by large-insert library fluorescent in situ hybridization (LIL-FISH).</title>
        <authorList>
            <person name="Leveau J.H."/>
            <person name="Gerards S."/>
            <person name="de Boer W."/>
            <person name="van Veen J.A."/>
        </authorList>
    </citation>
    <scope>NUCLEOTIDE SEQUENCE [LARGE SCALE GENOMIC DNA]</scope>
    <source>
        <strain evidence="6 7">Ter331</strain>
    </source>
</reference>
<dbReference type="KEGG" id="cfu:CFU_0784"/>
<dbReference type="eggNOG" id="COG3161">
    <property type="taxonomic scope" value="Bacteria"/>
</dbReference>
<dbReference type="PANTHER" id="PTHR38683">
    <property type="entry name" value="CHORISMATE PYRUVATE-LYASE"/>
    <property type="match status" value="1"/>
</dbReference>
<name>G0AI35_COLFT</name>
<keyword evidence="1 5" id="KW-0963">Cytoplasm</keyword>
<feature type="binding site" evidence="5">
    <location>
        <position position="91"/>
    </location>
    <ligand>
        <name>substrate</name>
    </ligand>
</feature>
<dbReference type="EMBL" id="CP002745">
    <property type="protein sequence ID" value="AEK60618.1"/>
    <property type="molecule type" value="Genomic_DNA"/>
</dbReference>
<evidence type="ECO:0000313" key="6">
    <source>
        <dbReference type="EMBL" id="AEK60618.1"/>
    </source>
</evidence>
<comment type="caution">
    <text evidence="5">Lacks conserved residue(s) required for the propagation of feature annotation.</text>
</comment>
<dbReference type="SUPFAM" id="SSF64288">
    <property type="entry name" value="Chorismate lyase-like"/>
    <property type="match status" value="1"/>
</dbReference>
<comment type="catalytic activity">
    <reaction evidence="5">
        <text>chorismate = 4-hydroxybenzoate + pyruvate</text>
        <dbReference type="Rhea" id="RHEA:16505"/>
        <dbReference type="ChEBI" id="CHEBI:15361"/>
        <dbReference type="ChEBI" id="CHEBI:17879"/>
        <dbReference type="ChEBI" id="CHEBI:29748"/>
        <dbReference type="EC" id="4.1.3.40"/>
    </reaction>
</comment>
<dbReference type="Pfam" id="PF04345">
    <property type="entry name" value="Chor_lyase"/>
    <property type="match status" value="1"/>
</dbReference>
<evidence type="ECO:0000313" key="7">
    <source>
        <dbReference type="Proteomes" id="UP000008392"/>
    </source>
</evidence>
<reference evidence="6 7" key="5">
    <citation type="journal article" date="2011" name="ISME J.">
        <title>Dual transcriptional profiling of a bacterial/fungal confrontation: Collimonas fungivorans versus Aspergillus niger.</title>
        <authorList>
            <person name="Mela F."/>
            <person name="Fritsche K."/>
            <person name="de Boer W."/>
            <person name="van Veen J.A."/>
            <person name="de Graaff L.H."/>
            <person name="van den Berg M."/>
            <person name="Leveau J.H."/>
        </authorList>
    </citation>
    <scope>NUCLEOTIDE SEQUENCE [LARGE SCALE GENOMIC DNA]</scope>
    <source>
        <strain evidence="6 7">Ter331</strain>
    </source>
</reference>
<keyword evidence="7" id="KW-1185">Reference proteome</keyword>
<protein>
    <recommendedName>
        <fullName evidence="5">Probable chorismate pyruvate-lyase</fullName>
        <shortName evidence="5">CL</shortName>
        <shortName evidence="5">CPL</shortName>
        <ecNumber evidence="5">4.1.3.40</ecNumber>
    </recommendedName>
</protein>
<dbReference type="HAMAP" id="MF_01632">
    <property type="entry name" value="UbiC"/>
    <property type="match status" value="1"/>
</dbReference>
<sequence length="245" mass="27977">MRNCSRPWIGTGSGHLMPRSRTYAKWHDHANGVHPSDNLRDWLTDRVSLTYKLMAHCQQFRVQRLRQQRALCLADEWQRIELPRRLQVQERDVLLRCDDRPMVLGHTVVALDATTTEWPFFSTLGERSLGTTLFGDPLVARGQLQFARLDHDHPLVQRMRAATGADGFAYPLWARRSTFRRKTGVMLVTEVFFPEIEQLQRVRPDSKAMASPAASGFSRQIVPAYQQHSFDATAQLAAVSSGIHT</sequence>
<dbReference type="EC" id="4.1.3.40" evidence="5"/>
<reference evidence="6 7" key="3">
    <citation type="journal article" date="2008" name="FEMS Microbiol. Ecol.">
        <title>Identification and characterization of genes underlying chitinolysis in Collimonas fungivorans Ter331.</title>
        <authorList>
            <person name="Fritsche K."/>
            <person name="de Boer W."/>
            <person name="Gerards S."/>
            <person name="van den Berg M."/>
            <person name="van Veen J.A."/>
            <person name="Leveau J.H."/>
        </authorList>
    </citation>
    <scope>NUCLEOTIDE SEQUENCE [LARGE SCALE GENOMIC DNA]</scope>
    <source>
        <strain evidence="6 7">Ter331</strain>
    </source>
</reference>
<keyword evidence="3 5" id="KW-0456">Lyase</keyword>
<dbReference type="Gene3D" id="3.40.1410.10">
    <property type="entry name" value="Chorismate lyase-like"/>
    <property type="match status" value="1"/>
</dbReference>
<accession>G0AI35</accession>
<dbReference type="HOGENOM" id="CLU_096824_2_0_4"/>